<dbReference type="InterPro" id="IPR051606">
    <property type="entry name" value="Polyketide_Oxido-like"/>
</dbReference>
<dbReference type="PANTHER" id="PTHR43355:SF2">
    <property type="entry name" value="FLAVIN REDUCTASE (NADPH)"/>
    <property type="match status" value="1"/>
</dbReference>
<evidence type="ECO:0000313" key="3">
    <source>
        <dbReference type="Proteomes" id="UP000094714"/>
    </source>
</evidence>
<evidence type="ECO:0000259" key="1">
    <source>
        <dbReference type="Pfam" id="PF13460"/>
    </source>
</evidence>
<dbReference type="AlphaFoldDB" id="A0A1D7ZUQ7"/>
<sequence>MILMTKVLLIGATGMVGQEIYQAATKAGLAVTAQVRHADKARELFGTGVTVLEQDALTLSKDELANFDVVVNAFSTSPAEADNHQKLAEHLVHRLGGDQRLLVILGASSLLDGADDHLVVDDIKKTPGADAWIAIPEGQKKELDYLRTVSGIDWVGISPSYTFKPGPASDQMLVGNDHLLRNDAGESYTTAGTMAKAMVAEILHPAHHRECFTVANS</sequence>
<dbReference type="Pfam" id="PF13460">
    <property type="entry name" value="NAD_binding_10"/>
    <property type="match status" value="1"/>
</dbReference>
<organism evidence="2 3">
    <name type="scientific">Limosilactobacillus fermentum</name>
    <name type="common">Lactobacillus fermentum</name>
    <dbReference type="NCBI Taxonomy" id="1613"/>
    <lineage>
        <taxon>Bacteria</taxon>
        <taxon>Bacillati</taxon>
        <taxon>Bacillota</taxon>
        <taxon>Bacilli</taxon>
        <taxon>Lactobacillales</taxon>
        <taxon>Lactobacillaceae</taxon>
        <taxon>Limosilactobacillus</taxon>
    </lineage>
</organism>
<dbReference type="Proteomes" id="UP000094714">
    <property type="component" value="Chromosome"/>
</dbReference>
<protein>
    <recommendedName>
        <fullName evidence="1">NAD(P)-binding domain-containing protein</fullName>
    </recommendedName>
</protein>
<gene>
    <name evidence="2" type="ORF">LACFE_CDS0060</name>
</gene>
<feature type="domain" description="NAD(P)-binding" evidence="1">
    <location>
        <begin position="11"/>
        <end position="201"/>
    </location>
</feature>
<accession>A0A1D7ZUQ7</accession>
<proteinExistence type="predicted"/>
<dbReference type="InterPro" id="IPR016040">
    <property type="entry name" value="NAD(P)-bd_dom"/>
</dbReference>
<dbReference type="PATRIC" id="fig|1613.112.peg.67"/>
<reference evidence="2 3" key="1">
    <citation type="submission" date="2016-09" db="EMBL/GenBank/DDBJ databases">
        <title>Genome Sequence of the Lactobacillus fermentum strain NCC2970 (CNCM I-5068).</title>
        <authorList>
            <person name="Barretto C."/>
            <person name="Ngom-Bru C."/>
            <person name="Genevaz A."/>
            <person name="Fournier C."/>
            <person name="Moine D."/>
            <person name="Kassam M."/>
            <person name="Iltis A."/>
            <person name="Sagory-Zalkind P."/>
            <person name="Faucherand G."/>
            <person name="Descombes P."/>
            <person name="Duboux S."/>
        </authorList>
    </citation>
    <scope>NUCLEOTIDE SEQUENCE [LARGE SCALE GENOMIC DNA]</scope>
    <source>
        <strain evidence="2 3">NCC2970</strain>
    </source>
</reference>
<dbReference type="SUPFAM" id="SSF51735">
    <property type="entry name" value="NAD(P)-binding Rossmann-fold domains"/>
    <property type="match status" value="1"/>
</dbReference>
<dbReference type="InterPro" id="IPR036291">
    <property type="entry name" value="NAD(P)-bd_dom_sf"/>
</dbReference>
<dbReference type="Gene3D" id="3.40.50.720">
    <property type="entry name" value="NAD(P)-binding Rossmann-like Domain"/>
    <property type="match status" value="1"/>
</dbReference>
<dbReference type="EMBL" id="CP017151">
    <property type="protein sequence ID" value="AOR73542.1"/>
    <property type="molecule type" value="Genomic_DNA"/>
</dbReference>
<dbReference type="GO" id="GO:0016646">
    <property type="term" value="F:oxidoreductase activity, acting on the CH-NH group of donors, NAD or NADP as acceptor"/>
    <property type="evidence" value="ECO:0007669"/>
    <property type="project" value="TreeGrafter"/>
</dbReference>
<dbReference type="PANTHER" id="PTHR43355">
    <property type="entry name" value="FLAVIN REDUCTASE (NADPH)"/>
    <property type="match status" value="1"/>
</dbReference>
<name>A0A1D7ZUQ7_LIMFE</name>
<evidence type="ECO:0000313" key="2">
    <source>
        <dbReference type="EMBL" id="AOR73542.1"/>
    </source>
</evidence>